<dbReference type="EMBL" id="FZNQ01000004">
    <property type="protein sequence ID" value="SNR39465.1"/>
    <property type="molecule type" value="Genomic_DNA"/>
</dbReference>
<feature type="domain" description="Tyr recombinase" evidence="2">
    <location>
        <begin position="138"/>
        <end position="333"/>
    </location>
</feature>
<keyword evidence="1" id="KW-0233">DNA recombination</keyword>
<organism evidence="3 4">
    <name type="scientific">Halorubrum vacuolatum</name>
    <name type="common">Natronobacterium vacuolatum</name>
    <dbReference type="NCBI Taxonomy" id="63740"/>
    <lineage>
        <taxon>Archaea</taxon>
        <taxon>Methanobacteriati</taxon>
        <taxon>Methanobacteriota</taxon>
        <taxon>Stenosarchaea group</taxon>
        <taxon>Halobacteria</taxon>
        <taxon>Halobacteriales</taxon>
        <taxon>Haloferacaceae</taxon>
        <taxon>Halorubrum</taxon>
    </lineage>
</organism>
<evidence type="ECO:0000259" key="2">
    <source>
        <dbReference type="PROSITE" id="PS51898"/>
    </source>
</evidence>
<dbReference type="GO" id="GO:0015074">
    <property type="term" value="P:DNA integration"/>
    <property type="evidence" value="ECO:0007669"/>
    <property type="project" value="InterPro"/>
</dbReference>
<sequence>MGNDPQAEYDRTVRRIVKEYLINETLSRKELEAIEEYILAKNPDIVSISDHEGGTLKKQTLATYGDHIRICARRLEPELTECTTKEINEFMDSQLENLSKSTVQLYQCALISFYRYHDIDSVDPDKIVIIKYQTTKVDENDVFTREDIRQMRNVIQNDRDRAIFELLLNTGQRIRAIQSLRIKDIKPKEGVFYLNTEAEGLKGADKQSRKRPLLGARKACLDWLQKHPTKQDPESAFITHLPSQETRYGDIFGKPLSGAHINRRLKRIGKDAGIRKPTNAHNFRHTFVTIAKRDYDLDDATIKFIIGHSPDSTVMETTYSHLSADDHISKAEVAAGIKEKASSETLTPDICPTCYENLDPSDKACSNCGEIFALDAQETQRRVQSDIYESAKQTTTQKDQSALDQLKNLIEENPELLEELTD</sequence>
<accession>A0A238VYN6</accession>
<gene>
    <name evidence="3" type="ORF">SAMN06264855_104231</name>
</gene>
<dbReference type="InterPro" id="IPR050090">
    <property type="entry name" value="Tyrosine_recombinase_XerCD"/>
</dbReference>
<dbReference type="SUPFAM" id="SSF56349">
    <property type="entry name" value="DNA breaking-rejoining enzymes"/>
    <property type="match status" value="1"/>
</dbReference>
<dbReference type="Gene3D" id="1.10.443.10">
    <property type="entry name" value="Intergrase catalytic core"/>
    <property type="match status" value="1"/>
</dbReference>
<proteinExistence type="predicted"/>
<dbReference type="PROSITE" id="PS51898">
    <property type="entry name" value="TYR_RECOMBINASE"/>
    <property type="match status" value="1"/>
</dbReference>
<dbReference type="CDD" id="cd00397">
    <property type="entry name" value="DNA_BRE_C"/>
    <property type="match status" value="1"/>
</dbReference>
<dbReference type="OrthoDB" id="144892at2157"/>
<dbReference type="InterPro" id="IPR004107">
    <property type="entry name" value="Integrase_SAM-like_N"/>
</dbReference>
<dbReference type="AlphaFoldDB" id="A0A238VYN6"/>
<dbReference type="InterPro" id="IPR011010">
    <property type="entry name" value="DNA_brk_join_enz"/>
</dbReference>
<evidence type="ECO:0000313" key="3">
    <source>
        <dbReference type="EMBL" id="SNR39465.1"/>
    </source>
</evidence>
<dbReference type="Pfam" id="PF13495">
    <property type="entry name" value="Phage_int_SAM_4"/>
    <property type="match status" value="1"/>
</dbReference>
<keyword evidence="4" id="KW-1185">Reference proteome</keyword>
<dbReference type="RefSeq" id="WP_089384259.1">
    <property type="nucleotide sequence ID" value="NZ_FZNQ01000004.1"/>
</dbReference>
<evidence type="ECO:0000256" key="1">
    <source>
        <dbReference type="ARBA" id="ARBA00023172"/>
    </source>
</evidence>
<protein>
    <submittedName>
        <fullName evidence="3">Site-specific recombinase XerD</fullName>
    </submittedName>
</protein>
<reference evidence="3 4" key="1">
    <citation type="submission" date="2017-06" db="EMBL/GenBank/DDBJ databases">
        <authorList>
            <person name="Kim H.J."/>
            <person name="Triplett B.A."/>
        </authorList>
    </citation>
    <scope>NUCLEOTIDE SEQUENCE [LARGE SCALE GENOMIC DNA]</scope>
    <source>
        <strain evidence="3 4">DSM 8800</strain>
    </source>
</reference>
<evidence type="ECO:0000313" key="4">
    <source>
        <dbReference type="Proteomes" id="UP000198397"/>
    </source>
</evidence>
<dbReference type="InterPro" id="IPR013762">
    <property type="entry name" value="Integrase-like_cat_sf"/>
</dbReference>
<dbReference type="GO" id="GO:0006310">
    <property type="term" value="P:DNA recombination"/>
    <property type="evidence" value="ECO:0007669"/>
    <property type="project" value="UniProtKB-KW"/>
</dbReference>
<dbReference type="Proteomes" id="UP000198397">
    <property type="component" value="Unassembled WGS sequence"/>
</dbReference>
<name>A0A238VYN6_HALVU</name>
<dbReference type="GO" id="GO:0003677">
    <property type="term" value="F:DNA binding"/>
    <property type="evidence" value="ECO:0007669"/>
    <property type="project" value="InterPro"/>
</dbReference>
<dbReference type="InterPro" id="IPR002104">
    <property type="entry name" value="Integrase_catalytic"/>
</dbReference>
<dbReference type="Pfam" id="PF00589">
    <property type="entry name" value="Phage_integrase"/>
    <property type="match status" value="1"/>
</dbReference>
<dbReference type="PANTHER" id="PTHR30349">
    <property type="entry name" value="PHAGE INTEGRASE-RELATED"/>
    <property type="match status" value="1"/>
</dbReference>